<dbReference type="EMBL" id="JAALLH010000001">
    <property type="protein sequence ID" value="NIY65540.1"/>
    <property type="molecule type" value="Genomic_DNA"/>
</dbReference>
<gene>
    <name evidence="2" type="ORF">SMALB_3542</name>
</gene>
<evidence type="ECO:0000313" key="2">
    <source>
        <dbReference type="EMBL" id="NIY65540.1"/>
    </source>
</evidence>
<dbReference type="Proteomes" id="UP000536624">
    <property type="component" value="Unassembled WGS sequence"/>
</dbReference>
<name>A0A7X6AXA3_STRMQ</name>
<dbReference type="RefSeq" id="WP_167501621.1">
    <property type="nucleotide sequence ID" value="NZ_JAALLH010000001.1"/>
</dbReference>
<organism evidence="2 3">
    <name type="scientific">Streptomyces malaysiensis</name>
    <dbReference type="NCBI Taxonomy" id="92644"/>
    <lineage>
        <taxon>Bacteria</taxon>
        <taxon>Bacillati</taxon>
        <taxon>Actinomycetota</taxon>
        <taxon>Actinomycetes</taxon>
        <taxon>Kitasatosporales</taxon>
        <taxon>Streptomycetaceae</taxon>
        <taxon>Streptomyces</taxon>
        <taxon>Streptomyces violaceusniger group</taxon>
    </lineage>
</organism>
<keyword evidence="1" id="KW-1133">Transmembrane helix</keyword>
<sequence length="65" mass="7089">MRHAAVPDRFDSRLIWALLLTFLPYGLLLFAVDGSGEPLHHLTQGVADFVLGVLDVVRDAQGCGQ</sequence>
<evidence type="ECO:0000256" key="1">
    <source>
        <dbReference type="SAM" id="Phobius"/>
    </source>
</evidence>
<feature type="transmembrane region" description="Helical" evidence="1">
    <location>
        <begin position="12"/>
        <end position="32"/>
    </location>
</feature>
<comment type="caution">
    <text evidence="2">The sequence shown here is derived from an EMBL/GenBank/DDBJ whole genome shotgun (WGS) entry which is preliminary data.</text>
</comment>
<keyword evidence="1" id="KW-0812">Transmembrane</keyword>
<proteinExistence type="predicted"/>
<evidence type="ECO:0000313" key="3">
    <source>
        <dbReference type="Proteomes" id="UP000536624"/>
    </source>
</evidence>
<dbReference type="AlphaFoldDB" id="A0A7X6AXA3"/>
<accession>A0A7X6AXA3</accession>
<protein>
    <submittedName>
        <fullName evidence="2">Uncharacterized protein</fullName>
    </submittedName>
</protein>
<keyword evidence="1" id="KW-0472">Membrane</keyword>
<reference evidence="2 3" key="1">
    <citation type="submission" date="2020-02" db="EMBL/GenBank/DDBJ databases">
        <title>Streptomyces malaysiensis DSM14702 (JHCC583434, PFL_A843) Genome sequencing and assembly.</title>
        <authorList>
            <person name="Samborskyy M."/>
        </authorList>
    </citation>
    <scope>NUCLEOTIDE SEQUENCE [LARGE SCALE GENOMIC DNA]</scope>
    <source>
        <strain evidence="2 3">DSM 14702</strain>
    </source>
</reference>